<keyword evidence="2" id="KW-1185">Reference proteome</keyword>
<protein>
    <submittedName>
        <fullName evidence="1">F-box protein</fullName>
    </submittedName>
</protein>
<comment type="caution">
    <text evidence="1">The sequence shown here is derived from an EMBL/GenBank/DDBJ whole genome shotgun (WGS) entry which is preliminary data.</text>
</comment>
<evidence type="ECO:0000313" key="1">
    <source>
        <dbReference type="EMBL" id="KAJ4809155.1"/>
    </source>
</evidence>
<organism evidence="1 2">
    <name type="scientific">Rhynchospora pubera</name>
    <dbReference type="NCBI Taxonomy" id="906938"/>
    <lineage>
        <taxon>Eukaryota</taxon>
        <taxon>Viridiplantae</taxon>
        <taxon>Streptophyta</taxon>
        <taxon>Embryophyta</taxon>
        <taxon>Tracheophyta</taxon>
        <taxon>Spermatophyta</taxon>
        <taxon>Magnoliopsida</taxon>
        <taxon>Liliopsida</taxon>
        <taxon>Poales</taxon>
        <taxon>Cyperaceae</taxon>
        <taxon>Cyperoideae</taxon>
        <taxon>Rhynchosporeae</taxon>
        <taxon>Rhynchospora</taxon>
    </lineage>
</organism>
<dbReference type="AlphaFoldDB" id="A0AAV8GXN9"/>
<gene>
    <name evidence="1" type="ORF">LUZ62_021721</name>
</gene>
<name>A0AAV8GXN9_9POAL</name>
<dbReference type="Proteomes" id="UP001140206">
    <property type="component" value="Chromosome 1"/>
</dbReference>
<proteinExistence type="predicted"/>
<dbReference type="PANTHER" id="PTHR34145">
    <property type="entry name" value="OS02G0105600 PROTEIN"/>
    <property type="match status" value="1"/>
</dbReference>
<dbReference type="EMBL" id="JAMFTS010000001">
    <property type="protein sequence ID" value="KAJ4809155.1"/>
    <property type="molecule type" value="Genomic_DNA"/>
</dbReference>
<dbReference type="PANTHER" id="PTHR34145:SF65">
    <property type="entry name" value="FBD DOMAIN-CONTAINING PROTEIN"/>
    <property type="match status" value="1"/>
</dbReference>
<evidence type="ECO:0000313" key="2">
    <source>
        <dbReference type="Proteomes" id="UP001140206"/>
    </source>
</evidence>
<accession>A0AAV8GXN9</accession>
<dbReference type="InterPro" id="IPR053772">
    <property type="entry name" value="At1g61320/At1g61330-like"/>
</dbReference>
<reference evidence="1" key="1">
    <citation type="submission" date="2022-08" db="EMBL/GenBank/DDBJ databases">
        <authorList>
            <person name="Marques A."/>
        </authorList>
    </citation>
    <scope>NUCLEOTIDE SEQUENCE</scope>
    <source>
        <strain evidence="1">RhyPub2mFocal</strain>
        <tissue evidence="1">Leaves</tissue>
    </source>
</reference>
<sequence>MEISAPHLESFVNHKSLPFDDGFYNVSNINDAYICSDGWEAGYYEPFERTLAQLSHIKVLTISSVCVATLLWEGVTCEGYPLELSNLQELQLVFDHLDDEPIFYLFTFFSACPSPFLEKLFIKLTSNFEKDDSFLMTEEPDIVFENLSWIKITNFGGSPPELKMVKFLLKKAIMLDSIFIVLTDQCDMANNSLSLRIIRGQLSVIPKASKDARIVICGPLDSDRTINPTHTTLYYQEKYRNGTTVLLNGYNFSLLDEDFL</sequence>